<dbReference type="NCBIfam" id="TIGR00192">
    <property type="entry name" value="urease_beta"/>
    <property type="match status" value="1"/>
</dbReference>
<dbReference type="Pfam" id="PF00547">
    <property type="entry name" value="Urease_gamma"/>
    <property type="match status" value="1"/>
</dbReference>
<dbReference type="Gene3D" id="2.10.150.10">
    <property type="entry name" value="Urease, beta subunit"/>
    <property type="match status" value="1"/>
</dbReference>
<dbReference type="Gene3D" id="3.30.280.10">
    <property type="entry name" value="Urease, gamma-like subunit"/>
    <property type="match status" value="1"/>
</dbReference>
<dbReference type="Pfam" id="PF00699">
    <property type="entry name" value="Urease_beta"/>
    <property type="match status" value="1"/>
</dbReference>
<comment type="pathway">
    <text evidence="1">Nitrogen metabolism; urea degradation; CO(2) and NH(3) from urea (urease route): step 1/1.</text>
</comment>
<accession>A0A0H4I0R9</accession>
<evidence type="ECO:0000256" key="4">
    <source>
        <dbReference type="ARBA" id="ARBA00047778"/>
    </source>
</evidence>
<dbReference type="GO" id="GO:0009039">
    <property type="term" value="F:urease activity"/>
    <property type="evidence" value="ECO:0007669"/>
    <property type="project" value="UniProtKB-EC"/>
</dbReference>
<proteinExistence type="inferred from homology"/>
<evidence type="ECO:0000256" key="1">
    <source>
        <dbReference type="ARBA" id="ARBA00004897"/>
    </source>
</evidence>
<dbReference type="GO" id="GO:0035550">
    <property type="term" value="C:urease complex"/>
    <property type="evidence" value="ECO:0007669"/>
    <property type="project" value="InterPro"/>
</dbReference>
<dbReference type="PANTHER" id="PTHR33569">
    <property type="entry name" value="UREASE"/>
    <property type="match status" value="1"/>
</dbReference>
<dbReference type="EMBL" id="CP011494">
    <property type="protein sequence ID" value="AKO52534.1"/>
    <property type="molecule type" value="Genomic_DNA"/>
</dbReference>
<organism evidence="5 6">
    <name type="scientific">Marinobacter psychrophilus</name>
    <dbReference type="NCBI Taxonomy" id="330734"/>
    <lineage>
        <taxon>Bacteria</taxon>
        <taxon>Pseudomonadati</taxon>
        <taxon>Pseudomonadota</taxon>
        <taxon>Gammaproteobacteria</taxon>
        <taxon>Pseudomonadales</taxon>
        <taxon>Marinobacteraceae</taxon>
        <taxon>Marinobacter</taxon>
    </lineage>
</organism>
<protein>
    <recommendedName>
        <fullName evidence="2">urease</fullName>
        <ecNumber evidence="2">3.5.1.5</ecNumber>
    </recommendedName>
</protein>
<dbReference type="GO" id="GO:0016151">
    <property type="term" value="F:nickel cation binding"/>
    <property type="evidence" value="ECO:0007669"/>
    <property type="project" value="InterPro"/>
</dbReference>
<dbReference type="KEGG" id="mpq:ABA45_08985"/>
<dbReference type="CDD" id="cd00390">
    <property type="entry name" value="Urease_gamma"/>
    <property type="match status" value="1"/>
</dbReference>
<dbReference type="UniPathway" id="UPA00258">
    <property type="reaction ID" value="UER00370"/>
</dbReference>
<dbReference type="NCBIfam" id="TIGR00193">
    <property type="entry name" value="urease_gam"/>
    <property type="match status" value="1"/>
</dbReference>
<dbReference type="EC" id="3.5.1.5" evidence="2"/>
<dbReference type="NCBIfam" id="NF009712">
    <property type="entry name" value="PRK13241.1"/>
    <property type="match status" value="1"/>
</dbReference>
<dbReference type="RefSeq" id="WP_048385482.1">
    <property type="nucleotide sequence ID" value="NZ_CP011494.1"/>
</dbReference>
<dbReference type="CDD" id="cd00407">
    <property type="entry name" value="Urease_beta"/>
    <property type="match status" value="1"/>
</dbReference>
<dbReference type="InterPro" id="IPR008223">
    <property type="entry name" value="Urease_gamma-beta_su"/>
</dbReference>
<dbReference type="InterPro" id="IPR002026">
    <property type="entry name" value="Urease_gamma/gamma-beta_su"/>
</dbReference>
<sequence length="232" mass="25425">MYLTPTELERLTIYTAAKLSQERRERGLKLSYPEATAIIANEILEGARDGRSVADLISHGSTILNTDDVQLGVSQMMNMLQVEGVFPDGTKLVTVHDPIRPGKEAIPENSVFPGELFPAEGRIEINAGRKTITMSALNTADRPIQIGSHYHFFEANKALQFDRESAFGMRLDIPAGTAVRFEPGQDKEVTLCEFGGNKEIYGLNNLTNGKISDKSVRVAALKKAKDNSFLGA</sequence>
<evidence type="ECO:0000313" key="6">
    <source>
        <dbReference type="Proteomes" id="UP000036406"/>
    </source>
</evidence>
<gene>
    <name evidence="5" type="ORF">ABA45_08985</name>
</gene>
<dbReference type="HAMAP" id="MF_01955">
    <property type="entry name" value="Urease_beta_gamma"/>
    <property type="match status" value="1"/>
</dbReference>
<dbReference type="SUPFAM" id="SSF54111">
    <property type="entry name" value="Urease, gamma-subunit"/>
    <property type="match status" value="1"/>
</dbReference>
<evidence type="ECO:0000256" key="3">
    <source>
        <dbReference type="ARBA" id="ARBA00022801"/>
    </source>
</evidence>
<dbReference type="InterPro" id="IPR036463">
    <property type="entry name" value="Urease_gamma_sf"/>
</dbReference>
<dbReference type="HAMAP" id="MF_01954">
    <property type="entry name" value="Urease_beta"/>
    <property type="match status" value="1"/>
</dbReference>
<keyword evidence="3" id="KW-0378">Hydrolase</keyword>
<dbReference type="AlphaFoldDB" id="A0A0H4I0R9"/>
<dbReference type="InterPro" id="IPR050069">
    <property type="entry name" value="Urease_subunit"/>
</dbReference>
<evidence type="ECO:0000313" key="5">
    <source>
        <dbReference type="EMBL" id="AKO52534.1"/>
    </source>
</evidence>
<dbReference type="NCBIfam" id="NF009682">
    <property type="entry name" value="PRK13203.1"/>
    <property type="match status" value="1"/>
</dbReference>
<dbReference type="STRING" id="330734.ABA45_08985"/>
<comment type="catalytic activity">
    <reaction evidence="4">
        <text>urea + 2 H2O + H(+) = hydrogencarbonate + 2 NH4(+)</text>
        <dbReference type="Rhea" id="RHEA:20557"/>
        <dbReference type="ChEBI" id="CHEBI:15377"/>
        <dbReference type="ChEBI" id="CHEBI:15378"/>
        <dbReference type="ChEBI" id="CHEBI:16199"/>
        <dbReference type="ChEBI" id="CHEBI:17544"/>
        <dbReference type="ChEBI" id="CHEBI:28938"/>
        <dbReference type="EC" id="3.5.1.5"/>
    </reaction>
</comment>
<name>A0A0H4I0R9_9GAMM</name>
<dbReference type="InterPro" id="IPR002019">
    <property type="entry name" value="Urease_beta-like"/>
</dbReference>
<dbReference type="NCBIfam" id="NF009671">
    <property type="entry name" value="PRK13192.1"/>
    <property type="match status" value="1"/>
</dbReference>
<keyword evidence="6" id="KW-1185">Reference proteome</keyword>
<evidence type="ECO:0000256" key="2">
    <source>
        <dbReference type="ARBA" id="ARBA00012934"/>
    </source>
</evidence>
<dbReference type="GO" id="GO:0043419">
    <property type="term" value="P:urea catabolic process"/>
    <property type="evidence" value="ECO:0007669"/>
    <property type="project" value="UniProtKB-UniPathway"/>
</dbReference>
<dbReference type="PATRIC" id="fig|330734.3.peg.1884"/>
<reference evidence="5 6" key="1">
    <citation type="submission" date="2015-05" db="EMBL/GenBank/DDBJ databases">
        <title>Complete genome of Marinobacter psychrophilus strain 20041T isolated from sea-ice of the Canadian Basin.</title>
        <authorList>
            <person name="Song L."/>
            <person name="Ren L."/>
            <person name="Yu Y."/>
            <person name="Wang X."/>
        </authorList>
    </citation>
    <scope>NUCLEOTIDE SEQUENCE [LARGE SCALE GENOMIC DNA]</scope>
    <source>
        <strain evidence="5 6">20041</strain>
    </source>
</reference>
<dbReference type="PANTHER" id="PTHR33569:SF1">
    <property type="entry name" value="UREASE"/>
    <property type="match status" value="1"/>
</dbReference>
<dbReference type="PIRSF" id="PIRSF001225">
    <property type="entry name" value="Urease_gammabeta"/>
    <property type="match status" value="1"/>
</dbReference>
<dbReference type="InterPro" id="IPR036461">
    <property type="entry name" value="Urease_betasu_sf"/>
</dbReference>
<dbReference type="SUPFAM" id="SSF51278">
    <property type="entry name" value="Urease, beta-subunit"/>
    <property type="match status" value="1"/>
</dbReference>
<dbReference type="FunFam" id="2.10.150.10:FF:000001">
    <property type="entry name" value="Urease subunit beta"/>
    <property type="match status" value="1"/>
</dbReference>
<dbReference type="Proteomes" id="UP000036406">
    <property type="component" value="Chromosome"/>
</dbReference>